<dbReference type="SUPFAM" id="SSF48726">
    <property type="entry name" value="Immunoglobulin"/>
    <property type="match status" value="1"/>
</dbReference>
<dbReference type="InterPro" id="IPR013783">
    <property type="entry name" value="Ig-like_fold"/>
</dbReference>
<dbReference type="PANTHER" id="PTHR21063:SF4">
    <property type="entry name" value="CD48 ANTIGEN-RELATED"/>
    <property type="match status" value="1"/>
</dbReference>
<dbReference type="PANTHER" id="PTHR21063">
    <property type="entry name" value="LFA-3"/>
    <property type="match status" value="1"/>
</dbReference>
<dbReference type="AlphaFoldDB" id="A0ABD0NJM6"/>
<protein>
    <submittedName>
        <fullName evidence="1">Uncharacterized protein</fullName>
    </submittedName>
</protein>
<gene>
    <name evidence="1" type="ORF">M9458_045121</name>
</gene>
<evidence type="ECO:0000313" key="1">
    <source>
        <dbReference type="EMBL" id="KAL0161396.1"/>
    </source>
</evidence>
<reference evidence="1 2" key="1">
    <citation type="submission" date="2024-05" db="EMBL/GenBank/DDBJ databases">
        <title>Genome sequencing and assembly of Indian major carp, Cirrhinus mrigala (Hamilton, 1822).</title>
        <authorList>
            <person name="Mohindra V."/>
            <person name="Chowdhury L.M."/>
            <person name="Lal K."/>
            <person name="Jena J.K."/>
        </authorList>
    </citation>
    <scope>NUCLEOTIDE SEQUENCE [LARGE SCALE GENOMIC DNA]</scope>
    <source>
        <strain evidence="1">CM1030</strain>
        <tissue evidence="1">Blood</tissue>
    </source>
</reference>
<feature type="non-terminal residue" evidence="1">
    <location>
        <position position="92"/>
    </location>
</feature>
<dbReference type="EMBL" id="JAMKFB020000022">
    <property type="protein sequence ID" value="KAL0161396.1"/>
    <property type="molecule type" value="Genomic_DNA"/>
</dbReference>
<proteinExistence type="predicted"/>
<sequence length="92" mass="10269">MEGDSVKLHTDLTDLQGYELILTRIAQINNVVKKISLYNDVLDGKFRDRLQLDDQTGSLTIANTRSTDTGLYKLQVIGGKEVSPRKFSVIVS</sequence>
<dbReference type="Gene3D" id="2.60.40.10">
    <property type="entry name" value="Immunoglobulins"/>
    <property type="match status" value="1"/>
</dbReference>
<comment type="caution">
    <text evidence="1">The sequence shown here is derived from an EMBL/GenBank/DDBJ whole genome shotgun (WGS) entry which is preliminary data.</text>
</comment>
<name>A0ABD0NJM6_CIRMR</name>
<dbReference type="Proteomes" id="UP001529510">
    <property type="component" value="Unassembled WGS sequence"/>
</dbReference>
<keyword evidence="2" id="KW-1185">Reference proteome</keyword>
<evidence type="ECO:0000313" key="2">
    <source>
        <dbReference type="Proteomes" id="UP001529510"/>
    </source>
</evidence>
<organism evidence="1 2">
    <name type="scientific">Cirrhinus mrigala</name>
    <name type="common">Mrigala</name>
    <dbReference type="NCBI Taxonomy" id="683832"/>
    <lineage>
        <taxon>Eukaryota</taxon>
        <taxon>Metazoa</taxon>
        <taxon>Chordata</taxon>
        <taxon>Craniata</taxon>
        <taxon>Vertebrata</taxon>
        <taxon>Euteleostomi</taxon>
        <taxon>Actinopterygii</taxon>
        <taxon>Neopterygii</taxon>
        <taxon>Teleostei</taxon>
        <taxon>Ostariophysi</taxon>
        <taxon>Cypriniformes</taxon>
        <taxon>Cyprinidae</taxon>
        <taxon>Labeoninae</taxon>
        <taxon>Labeonini</taxon>
        <taxon>Cirrhinus</taxon>
    </lineage>
</organism>
<accession>A0ABD0NJM6</accession>
<dbReference type="InterPro" id="IPR036179">
    <property type="entry name" value="Ig-like_dom_sf"/>
</dbReference>